<keyword evidence="1" id="KW-1133">Transmembrane helix</keyword>
<comment type="caution">
    <text evidence="2">The sequence shown here is derived from an EMBL/GenBank/DDBJ whole genome shotgun (WGS) entry which is preliminary data.</text>
</comment>
<keyword evidence="1" id="KW-0472">Membrane</keyword>
<organism evidence="2 3">
    <name type="scientific">Cystoisospora suis</name>
    <dbReference type="NCBI Taxonomy" id="483139"/>
    <lineage>
        <taxon>Eukaryota</taxon>
        <taxon>Sar</taxon>
        <taxon>Alveolata</taxon>
        <taxon>Apicomplexa</taxon>
        <taxon>Conoidasida</taxon>
        <taxon>Coccidia</taxon>
        <taxon>Eucoccidiorida</taxon>
        <taxon>Eimeriorina</taxon>
        <taxon>Sarcocystidae</taxon>
        <taxon>Cystoisospora</taxon>
    </lineage>
</organism>
<reference evidence="2 3" key="1">
    <citation type="journal article" date="2017" name="Int. J. Parasitol.">
        <title>The genome of the protozoan parasite Cystoisospora suis and a reverse vaccinology approach to identify vaccine candidates.</title>
        <authorList>
            <person name="Palmieri N."/>
            <person name="Shrestha A."/>
            <person name="Ruttkowski B."/>
            <person name="Beck T."/>
            <person name="Vogl C."/>
            <person name="Tomley F."/>
            <person name="Blake D.P."/>
            <person name="Joachim A."/>
        </authorList>
    </citation>
    <scope>NUCLEOTIDE SEQUENCE [LARGE SCALE GENOMIC DNA]</scope>
    <source>
        <strain evidence="2 3">Wien I</strain>
    </source>
</reference>
<gene>
    <name evidence="2" type="ORF">CSUI_005234</name>
</gene>
<sequence>MITPFLNLPTSHFSSLSCCLFLFVDLQSIFFTFSIFNLT</sequence>
<dbReference type="Proteomes" id="UP000221165">
    <property type="component" value="Unassembled WGS sequence"/>
</dbReference>
<accession>A0A2C6K7G0</accession>
<dbReference type="AlphaFoldDB" id="A0A2C6K7G0"/>
<dbReference type="VEuPathDB" id="ToxoDB:CSUI_005234"/>
<dbReference type="GeneID" id="94428623"/>
<keyword evidence="1" id="KW-0812">Transmembrane</keyword>
<name>A0A2C6K7G0_9APIC</name>
<proteinExistence type="predicted"/>
<evidence type="ECO:0000313" key="3">
    <source>
        <dbReference type="Proteomes" id="UP000221165"/>
    </source>
</evidence>
<evidence type="ECO:0000313" key="2">
    <source>
        <dbReference type="EMBL" id="PHJ20931.1"/>
    </source>
</evidence>
<dbReference type="RefSeq" id="XP_067922616.1">
    <property type="nucleotide sequence ID" value="XM_068065412.1"/>
</dbReference>
<evidence type="ECO:0000256" key="1">
    <source>
        <dbReference type="SAM" id="Phobius"/>
    </source>
</evidence>
<protein>
    <submittedName>
        <fullName evidence="2">Uncharacterized protein</fullName>
    </submittedName>
</protein>
<keyword evidence="3" id="KW-1185">Reference proteome</keyword>
<feature type="transmembrane region" description="Helical" evidence="1">
    <location>
        <begin position="12"/>
        <end position="36"/>
    </location>
</feature>
<dbReference type="EMBL" id="MIGC01002528">
    <property type="protein sequence ID" value="PHJ20931.1"/>
    <property type="molecule type" value="Genomic_DNA"/>
</dbReference>